<evidence type="ECO:0000313" key="3">
    <source>
        <dbReference type="Proteomes" id="UP000092154"/>
    </source>
</evidence>
<sequence length="472" mass="52254">MEPRPWVFTVIRAQGYQQLRPEKAWRPIISVVVDEHQCYEVNLGCDGQNPNLKEHFIMRGEEVRSRVNINVYHQAQSKKKHKKRCLVATTSLTLQALSKLKSTEHSFKIPLSVAARSSIRGLGRGKSNSVYLIAKLEVPEAHTRLPYDSSMSEDHFDENIMSLGSSSLVSESESDGSTSFPCSSRAITPPVSPELSGIRTRRGYYSDTDDDRPLDEHVILINESYESSSFLNNDDFCFVGRESSLVSIAPSLLPRYTEQISVDNSVSFIEALVDSFSCYRELREACSDSEYERILEKLNSEWYFVGASLVALSGLDAAVFGFSSGSLFSVDSFARSSIAIGSVASGIGLAIDGWFLLVYGGANATKFQKHALDIYGKYLFFCISSRLPAVCMFVSACALMAFLIAVAWSAWPNAVLVMCFMAGILISLQFIVYGLHCVVVCMAKAVKAMRSGLMRCVRRPSNNVSEHSVSEK</sequence>
<gene>
    <name evidence="2" type="ORF">K503DRAFT_744218</name>
</gene>
<feature type="transmembrane region" description="Helical" evidence="1">
    <location>
        <begin position="334"/>
        <end position="357"/>
    </location>
</feature>
<evidence type="ECO:0000256" key="1">
    <source>
        <dbReference type="SAM" id="Phobius"/>
    </source>
</evidence>
<dbReference type="InParanoid" id="A0A1B7MV76"/>
<feature type="transmembrane region" description="Helical" evidence="1">
    <location>
        <begin position="414"/>
        <end position="441"/>
    </location>
</feature>
<protein>
    <submittedName>
        <fullName evidence="2">Uncharacterized protein</fullName>
    </submittedName>
</protein>
<reference evidence="2 3" key="1">
    <citation type="submission" date="2016-06" db="EMBL/GenBank/DDBJ databases">
        <title>Comparative genomics of the ectomycorrhizal sister species Rhizopogon vinicolor and Rhizopogon vesiculosus (Basidiomycota: Boletales) reveals a divergence of the mating type B locus.</title>
        <authorList>
            <consortium name="DOE Joint Genome Institute"/>
            <person name="Mujic A.B."/>
            <person name="Kuo A."/>
            <person name="Tritt A."/>
            <person name="Lipzen A."/>
            <person name="Chen C."/>
            <person name="Johnson J."/>
            <person name="Sharma A."/>
            <person name="Barry K."/>
            <person name="Grigoriev I.V."/>
            <person name="Spatafora J.W."/>
        </authorList>
    </citation>
    <scope>NUCLEOTIDE SEQUENCE [LARGE SCALE GENOMIC DNA]</scope>
    <source>
        <strain evidence="2 3">AM-OR11-026</strain>
    </source>
</reference>
<dbReference type="AlphaFoldDB" id="A0A1B7MV76"/>
<keyword evidence="1" id="KW-0472">Membrane</keyword>
<keyword evidence="1" id="KW-0812">Transmembrane</keyword>
<dbReference type="Proteomes" id="UP000092154">
    <property type="component" value="Unassembled WGS sequence"/>
</dbReference>
<dbReference type="STRING" id="1314800.A0A1B7MV76"/>
<dbReference type="OrthoDB" id="2642524at2759"/>
<feature type="transmembrane region" description="Helical" evidence="1">
    <location>
        <begin position="378"/>
        <end position="408"/>
    </location>
</feature>
<name>A0A1B7MV76_9AGAM</name>
<dbReference type="EMBL" id="KV448410">
    <property type="protein sequence ID" value="OAX36532.1"/>
    <property type="molecule type" value="Genomic_DNA"/>
</dbReference>
<keyword evidence="1" id="KW-1133">Transmembrane helix</keyword>
<feature type="transmembrane region" description="Helical" evidence="1">
    <location>
        <begin position="302"/>
        <end position="322"/>
    </location>
</feature>
<keyword evidence="3" id="KW-1185">Reference proteome</keyword>
<proteinExistence type="predicted"/>
<accession>A0A1B7MV76</accession>
<organism evidence="2 3">
    <name type="scientific">Rhizopogon vinicolor AM-OR11-026</name>
    <dbReference type="NCBI Taxonomy" id="1314800"/>
    <lineage>
        <taxon>Eukaryota</taxon>
        <taxon>Fungi</taxon>
        <taxon>Dikarya</taxon>
        <taxon>Basidiomycota</taxon>
        <taxon>Agaricomycotina</taxon>
        <taxon>Agaricomycetes</taxon>
        <taxon>Agaricomycetidae</taxon>
        <taxon>Boletales</taxon>
        <taxon>Suillineae</taxon>
        <taxon>Rhizopogonaceae</taxon>
        <taxon>Rhizopogon</taxon>
    </lineage>
</organism>
<evidence type="ECO:0000313" key="2">
    <source>
        <dbReference type="EMBL" id="OAX36532.1"/>
    </source>
</evidence>